<dbReference type="AlphaFoldDB" id="A0A2J6WPH6"/>
<keyword evidence="7" id="KW-0653">Protein transport</keyword>
<feature type="transmembrane region" description="Helical" evidence="7">
    <location>
        <begin position="198"/>
        <end position="219"/>
    </location>
</feature>
<evidence type="ECO:0000256" key="6">
    <source>
        <dbReference type="ARBA" id="ARBA00023136"/>
    </source>
</evidence>
<dbReference type="InterPro" id="IPR042193">
    <property type="entry name" value="FHIPEP_3"/>
</dbReference>
<evidence type="ECO:0000256" key="3">
    <source>
        <dbReference type="ARBA" id="ARBA00022475"/>
    </source>
</evidence>
<feature type="transmembrane region" description="Helical" evidence="7">
    <location>
        <begin position="35"/>
        <end position="54"/>
    </location>
</feature>
<dbReference type="Gene3D" id="1.10.8.540">
    <property type="entry name" value="FHIPEP family, domain 3"/>
    <property type="match status" value="1"/>
</dbReference>
<protein>
    <recommendedName>
        <fullName evidence="7">Flagellar biosynthesis protein FlhA</fullName>
    </recommendedName>
</protein>
<name>A0A2J6WPH6_9BACT</name>
<keyword evidence="8" id="KW-0966">Cell projection</keyword>
<dbReference type="PRINTS" id="PR00949">
    <property type="entry name" value="TYPE3IMAPROT"/>
</dbReference>
<comment type="subcellular location">
    <subcellularLocation>
        <location evidence="1 7">Cell membrane</location>
        <topology evidence="1 7">Multi-pass membrane protein</topology>
    </subcellularLocation>
</comment>
<evidence type="ECO:0000313" key="8">
    <source>
        <dbReference type="EMBL" id="PMP72265.1"/>
    </source>
</evidence>
<proteinExistence type="inferred from homology"/>
<comment type="similarity">
    <text evidence="2 7">Belongs to the FHIPEP (flagella/HR/invasion proteins export pore) family.</text>
</comment>
<dbReference type="PANTHER" id="PTHR30161:SF1">
    <property type="entry name" value="FLAGELLAR BIOSYNTHESIS PROTEIN FLHA-RELATED"/>
    <property type="match status" value="1"/>
</dbReference>
<reference evidence="8 9" key="1">
    <citation type="submission" date="2018-01" db="EMBL/GenBank/DDBJ databases">
        <title>Metagenomic assembled genomes from two thermal pools in the Uzon Caldera, Kamchatka, Russia.</title>
        <authorList>
            <person name="Wilkins L."/>
            <person name="Ettinger C."/>
        </authorList>
    </citation>
    <scope>NUCLEOTIDE SEQUENCE [LARGE SCALE GENOMIC DNA]</scope>
    <source>
        <strain evidence="8">ZAV-04</strain>
    </source>
</reference>
<comment type="caution">
    <text evidence="8">The sequence shown here is derived from an EMBL/GenBank/DDBJ whole genome shotgun (WGS) entry which is preliminary data.</text>
</comment>
<dbReference type="InterPro" id="IPR042196">
    <property type="entry name" value="FHIPEP_4"/>
</dbReference>
<keyword evidence="7" id="KW-1006">Bacterial flagellum protein export</keyword>
<evidence type="ECO:0000256" key="1">
    <source>
        <dbReference type="ARBA" id="ARBA00004651"/>
    </source>
</evidence>
<dbReference type="PANTHER" id="PTHR30161">
    <property type="entry name" value="FLAGELLAR EXPORT PROTEIN, MEMBRANE FLHA SUBUNIT-RELATED"/>
    <property type="match status" value="1"/>
</dbReference>
<evidence type="ECO:0000256" key="4">
    <source>
        <dbReference type="ARBA" id="ARBA00022692"/>
    </source>
</evidence>
<keyword evidence="7" id="KW-0813">Transport</keyword>
<dbReference type="PIRSF" id="PIRSF005419">
    <property type="entry name" value="FlhA"/>
    <property type="match status" value="1"/>
</dbReference>
<keyword evidence="3 7" id="KW-1003">Cell membrane</keyword>
<evidence type="ECO:0000256" key="2">
    <source>
        <dbReference type="ARBA" id="ARBA00008835"/>
    </source>
</evidence>
<dbReference type="Gene3D" id="3.40.30.60">
    <property type="entry name" value="FHIPEP family, domain 1"/>
    <property type="match status" value="1"/>
</dbReference>
<keyword evidence="5 7" id="KW-1133">Transmembrane helix</keyword>
<dbReference type="Pfam" id="PF00771">
    <property type="entry name" value="FHIPEP"/>
    <property type="match status" value="1"/>
</dbReference>
<comment type="caution">
    <text evidence="7">Lacks conserved residue(s) required for the propagation of feature annotation.</text>
</comment>
<dbReference type="InterPro" id="IPR001712">
    <property type="entry name" value="T3SS_FHIPEP"/>
</dbReference>
<dbReference type="InterPro" id="IPR025505">
    <property type="entry name" value="FHIPEP_CS"/>
</dbReference>
<feature type="transmembrane region" description="Helical" evidence="7">
    <location>
        <begin position="106"/>
        <end position="129"/>
    </location>
</feature>
<evidence type="ECO:0000256" key="5">
    <source>
        <dbReference type="ARBA" id="ARBA00022989"/>
    </source>
</evidence>
<evidence type="ECO:0000313" key="9">
    <source>
        <dbReference type="Proteomes" id="UP000242288"/>
    </source>
</evidence>
<keyword evidence="8" id="KW-0969">Cilium</keyword>
<dbReference type="GO" id="GO:0005886">
    <property type="term" value="C:plasma membrane"/>
    <property type="evidence" value="ECO:0007669"/>
    <property type="project" value="UniProtKB-SubCell"/>
</dbReference>
<organism evidence="8 9">
    <name type="scientific">Thermodesulfovibrio aggregans</name>
    <dbReference type="NCBI Taxonomy" id="86166"/>
    <lineage>
        <taxon>Bacteria</taxon>
        <taxon>Pseudomonadati</taxon>
        <taxon>Nitrospirota</taxon>
        <taxon>Thermodesulfovibrionia</taxon>
        <taxon>Thermodesulfovibrionales</taxon>
        <taxon>Thermodesulfovibrionaceae</taxon>
        <taxon>Thermodesulfovibrio</taxon>
    </lineage>
</organism>
<accession>A0A2J6WPH6</accession>
<keyword evidence="8" id="KW-0282">Flagellum</keyword>
<keyword evidence="7" id="KW-1005">Bacterial flagellum biogenesis</keyword>
<keyword evidence="6 7" id="KW-0472">Membrane</keyword>
<dbReference type="PROSITE" id="PS00994">
    <property type="entry name" value="FHIPEP"/>
    <property type="match status" value="1"/>
</dbReference>
<feature type="transmembrane region" description="Helical" evidence="7">
    <location>
        <begin position="12"/>
        <end position="29"/>
    </location>
</feature>
<dbReference type="Proteomes" id="UP000242288">
    <property type="component" value="Unassembled WGS sequence"/>
</dbReference>
<dbReference type="Gene3D" id="3.40.50.12790">
    <property type="entry name" value="FHIPEP family, domain 4"/>
    <property type="match status" value="1"/>
</dbReference>
<dbReference type="InterPro" id="IPR042194">
    <property type="entry name" value="FHIPEP_1"/>
</dbReference>
<comment type="function">
    <text evidence="7">Required for formation of the rod structure of the flagellar apparatus. Together with FliI and FliH, may constitute the export apparatus of flagellin.</text>
</comment>
<dbReference type="EMBL" id="PNIO01000011">
    <property type="protein sequence ID" value="PMP72265.1"/>
    <property type="molecule type" value="Genomic_DNA"/>
</dbReference>
<sequence length="683" mass="74606">MNIMNYIRSDVLVAVGIILILIFMIVPIPPFMLDLSLTMSITISILIILVASYVRRPLDFSVFPSVLLIATLMRLSLNIASTRLILTRGELGTEAAGKVIKAFGEFVVSGNFVVGLIVFLILVIINFIVITKGAGRIAEVSARFTLDAMPGKQMSIDADLNAGLIDEKEARRRREEISREADFYGAMDGASKFIRGDAIAAIIIMIINIVGGILIGVLQKGMSITDAVQTYVILTIGDGLAAQIPALITSTAAGIVVSRAATESNLGEDILKQLFKNPKTLATASGVLLLLGLIPGLPHFPFIIISAVSGAIAYLLLTREKKEKEVPTVAAPEEKPLTVEAQLESLLKVDPISLEIGYSLIPLVEGESSLVERIRSLRKQIAMEMGYIVPSIHIKDNLMLKPSQYSILIKGVEIATSEIIPGKFLAIGARPTKELDGIPTKDPAFHVDALWIDEKDVSKAQMLGFTVVDASSVIVTHLREILKNYGYELLGKQETQRLLDNLAKTHPRVVDDLIPNLLTLSQVQKVLQNLLRERVSIRDLQTILETLAEYASITKDPDILTEYVRQALSRRITKSLQNPDGSISAILFDPSLERTFIESLQTTPQGTVFAPDPVLMEKTLEKVKAVADEATVKGYQPVLICSQAIRRFIKRAMERIAPSLPVISPQEISSGVKILMLATVKPD</sequence>
<dbReference type="InterPro" id="IPR006301">
    <property type="entry name" value="FlhA"/>
</dbReference>
<dbReference type="GO" id="GO:0044780">
    <property type="term" value="P:bacterial-type flagellum assembly"/>
    <property type="evidence" value="ECO:0007669"/>
    <property type="project" value="InterPro"/>
</dbReference>
<dbReference type="NCBIfam" id="TIGR01398">
    <property type="entry name" value="FlhA"/>
    <property type="match status" value="1"/>
</dbReference>
<dbReference type="GO" id="GO:0009306">
    <property type="term" value="P:protein secretion"/>
    <property type="evidence" value="ECO:0007669"/>
    <property type="project" value="InterPro"/>
</dbReference>
<keyword evidence="4 7" id="KW-0812">Transmembrane</keyword>
<gene>
    <name evidence="7 8" type="primary">flhA</name>
    <name evidence="8" type="ORF">C0186_01650</name>
</gene>
<evidence type="ECO:0000256" key="7">
    <source>
        <dbReference type="RuleBase" id="RU364093"/>
    </source>
</evidence>